<evidence type="ECO:0000256" key="2">
    <source>
        <dbReference type="ARBA" id="ARBA00023125"/>
    </source>
</evidence>
<dbReference type="GO" id="GO:0003700">
    <property type="term" value="F:DNA-binding transcription factor activity"/>
    <property type="evidence" value="ECO:0007669"/>
    <property type="project" value="InterPro"/>
</dbReference>
<evidence type="ECO:0000313" key="5">
    <source>
        <dbReference type="EMBL" id="CUJ94516.1"/>
    </source>
</evidence>
<dbReference type="EMBL" id="CYTW01000001">
    <property type="protein sequence ID" value="CUJ94516.1"/>
    <property type="molecule type" value="Genomic_DNA"/>
</dbReference>
<evidence type="ECO:0000259" key="4">
    <source>
        <dbReference type="PROSITE" id="PS01124"/>
    </source>
</evidence>
<reference evidence="6" key="1">
    <citation type="submission" date="2015-09" db="EMBL/GenBank/DDBJ databases">
        <authorList>
            <person name="Rodrigo-Torres Lidia"/>
            <person name="Arahal R.David."/>
        </authorList>
    </citation>
    <scope>NUCLEOTIDE SEQUENCE [LARGE SCALE GENOMIC DNA]</scope>
    <source>
        <strain evidence="6">CECT 7735</strain>
    </source>
</reference>
<organism evidence="5 6">
    <name type="scientific">Shimia thalassica</name>
    <dbReference type="NCBI Taxonomy" id="1715693"/>
    <lineage>
        <taxon>Bacteria</taxon>
        <taxon>Pseudomonadati</taxon>
        <taxon>Pseudomonadota</taxon>
        <taxon>Alphaproteobacteria</taxon>
        <taxon>Rhodobacterales</taxon>
        <taxon>Roseobacteraceae</taxon>
    </lineage>
</organism>
<protein>
    <submittedName>
        <fullName evidence="5">Virulence-regulating protein VirS</fullName>
    </submittedName>
</protein>
<keyword evidence="2" id="KW-0238">DNA-binding</keyword>
<proteinExistence type="predicted"/>
<dbReference type="InterPro" id="IPR018060">
    <property type="entry name" value="HTH_AraC"/>
</dbReference>
<dbReference type="Pfam" id="PF12833">
    <property type="entry name" value="HTH_18"/>
    <property type="match status" value="1"/>
</dbReference>
<dbReference type="GO" id="GO:0005829">
    <property type="term" value="C:cytosol"/>
    <property type="evidence" value="ECO:0007669"/>
    <property type="project" value="TreeGrafter"/>
</dbReference>
<accession>A0A0P1I772</accession>
<dbReference type="GeneID" id="83880799"/>
<evidence type="ECO:0000256" key="3">
    <source>
        <dbReference type="ARBA" id="ARBA00023163"/>
    </source>
</evidence>
<dbReference type="PROSITE" id="PS01124">
    <property type="entry name" value="HTH_ARAC_FAMILY_2"/>
    <property type="match status" value="1"/>
</dbReference>
<dbReference type="GO" id="GO:0000976">
    <property type="term" value="F:transcription cis-regulatory region binding"/>
    <property type="evidence" value="ECO:0007669"/>
    <property type="project" value="TreeGrafter"/>
</dbReference>
<dbReference type="STRING" id="1715693.PH7735_01755"/>
<dbReference type="AlphaFoldDB" id="A0A0P1I772"/>
<evidence type="ECO:0000256" key="1">
    <source>
        <dbReference type="ARBA" id="ARBA00023015"/>
    </source>
</evidence>
<dbReference type="SUPFAM" id="SSF46689">
    <property type="entry name" value="Homeodomain-like"/>
    <property type="match status" value="1"/>
</dbReference>
<sequence length="336" mass="37768">MGTYLRASALSGLDDLANRYDKNLLSNLEQHNIDPSVFKAQEAEVTFEDACALLEDCATGWDVPDLGVRLSRYHALDTLGVVALVTRMETSVRTALNAIMRNLYLHTNGAVVGITEPETEGPAELTMVLRGDRSEMRQFRESALCNARNILECVAGGKVPIYEAVVPHDAPKGRDSLSAELKCPVRYEGDKSILFFESKVLNTRLKKTDVAFHPIIRRYLAEISVEKNRSFAEIVRLEVFRQLSLGLVSQDRVAAALNIQPRTLQRRLKAENSSFREILDEERRKRALALVQQTDLPLSEVALAVAYSDQTAFNQAFRRWFDRSPLKVRRGVPLLP</sequence>
<dbReference type="SMART" id="SM00342">
    <property type="entry name" value="HTH_ARAC"/>
    <property type="match status" value="1"/>
</dbReference>
<evidence type="ECO:0000313" key="6">
    <source>
        <dbReference type="Proteomes" id="UP000051870"/>
    </source>
</evidence>
<name>A0A0P1I772_9RHOB</name>
<dbReference type="Proteomes" id="UP000051870">
    <property type="component" value="Unassembled WGS sequence"/>
</dbReference>
<dbReference type="Gene3D" id="1.10.10.60">
    <property type="entry name" value="Homeodomain-like"/>
    <property type="match status" value="1"/>
</dbReference>
<dbReference type="Pfam" id="PF12625">
    <property type="entry name" value="Arabinose_bd"/>
    <property type="match status" value="1"/>
</dbReference>
<gene>
    <name evidence="5" type="primary">virS_3</name>
    <name evidence="5" type="ORF">PH7735_01755</name>
</gene>
<dbReference type="RefSeq" id="WP_058310847.1">
    <property type="nucleotide sequence ID" value="NZ_CYTW01000001.1"/>
</dbReference>
<dbReference type="InterPro" id="IPR009057">
    <property type="entry name" value="Homeodomain-like_sf"/>
</dbReference>
<feature type="domain" description="HTH araC/xylS-type" evidence="4">
    <location>
        <begin position="229"/>
        <end position="331"/>
    </location>
</feature>
<keyword evidence="6" id="KW-1185">Reference proteome</keyword>
<keyword evidence="3" id="KW-0804">Transcription</keyword>
<dbReference type="PANTHER" id="PTHR47894">
    <property type="entry name" value="HTH-TYPE TRANSCRIPTIONAL REGULATOR GADX"/>
    <property type="match status" value="1"/>
</dbReference>
<dbReference type="InterPro" id="IPR032687">
    <property type="entry name" value="AraC-type_N"/>
</dbReference>
<dbReference type="PANTHER" id="PTHR47894:SF4">
    <property type="entry name" value="HTH-TYPE TRANSCRIPTIONAL REGULATOR GADX"/>
    <property type="match status" value="1"/>
</dbReference>
<keyword evidence="1" id="KW-0805">Transcription regulation</keyword>